<sequence>MDDYKDLLSEVLVASGSIKEFSKIKRLPTLFKKAYSALLSHCKYEYVYKTAILNDVFLKYHNFNSAFYTTEFYCGKSKADIAIFNGCSTVYEIKTKYDNLEKLDKQLRDYRKIFSKQFVVVDCKHLVNVKKIVDSSVGILLFQEDGALLEIRNAVEDAAGIDTGALFDCLHKKEYKDIVHKYIGRELAVPNALEYASYKKIFVELPREDAMSQVVERLRSRSIPTQRRALLEKSPSCLGQAIIDSNLTVSMSMSIISKMEKPFAII</sequence>
<dbReference type="NCBIfam" id="NF033832">
    <property type="entry name" value="sce7726_fam"/>
    <property type="match status" value="1"/>
</dbReference>
<dbReference type="InterPro" id="IPR047729">
    <property type="entry name" value="Sce7726-like"/>
</dbReference>
<dbReference type="AlphaFoldDB" id="A0A212JSA6"/>
<name>A0A212JSA6_9BACT</name>
<gene>
    <name evidence="1" type="ORF">KM92DES2_11648</name>
</gene>
<organism evidence="1">
    <name type="scientific">uncultured Desulfovibrio sp</name>
    <dbReference type="NCBI Taxonomy" id="167968"/>
    <lineage>
        <taxon>Bacteria</taxon>
        <taxon>Pseudomonadati</taxon>
        <taxon>Thermodesulfobacteriota</taxon>
        <taxon>Desulfovibrionia</taxon>
        <taxon>Desulfovibrionales</taxon>
        <taxon>Desulfovibrionaceae</taxon>
        <taxon>Desulfovibrio</taxon>
        <taxon>environmental samples</taxon>
    </lineage>
</organism>
<reference evidence="1" key="1">
    <citation type="submission" date="2016-04" db="EMBL/GenBank/DDBJ databases">
        <authorList>
            <person name="Evans L.H."/>
            <person name="Alamgir A."/>
            <person name="Owens N."/>
            <person name="Weber N.D."/>
            <person name="Virtaneva K."/>
            <person name="Barbian K."/>
            <person name="Babar A."/>
            <person name="Rosenke K."/>
        </authorList>
    </citation>
    <scope>NUCLEOTIDE SEQUENCE</scope>
    <source>
        <strain evidence="1">92-2</strain>
    </source>
</reference>
<accession>A0A212JSA6</accession>
<evidence type="ECO:0008006" key="2">
    <source>
        <dbReference type="Google" id="ProtNLM"/>
    </source>
</evidence>
<evidence type="ECO:0000313" key="1">
    <source>
        <dbReference type="EMBL" id="SBW02364.1"/>
    </source>
</evidence>
<dbReference type="EMBL" id="FLUP01000001">
    <property type="protein sequence ID" value="SBW02364.1"/>
    <property type="molecule type" value="Genomic_DNA"/>
</dbReference>
<proteinExistence type="predicted"/>
<protein>
    <recommendedName>
        <fullName evidence="2">Sce7726 family protein</fullName>
    </recommendedName>
</protein>